<evidence type="ECO:0000259" key="2">
    <source>
        <dbReference type="SMART" id="SM01204"/>
    </source>
</evidence>
<comment type="caution">
    <text evidence="3">The sequence shown here is derived from an EMBL/GenBank/DDBJ whole genome shotgun (WGS) entry which is preliminary data.</text>
</comment>
<dbReference type="PANTHER" id="PTHR40252">
    <property type="entry name" value="BLR0328 PROTEIN"/>
    <property type="match status" value="1"/>
</dbReference>
<dbReference type="OrthoDB" id="9770435at2"/>
<keyword evidence="4" id="KW-1185">Reference proteome</keyword>
<dbReference type="Pfam" id="PF08495">
    <property type="entry name" value="FIST"/>
    <property type="match status" value="1"/>
</dbReference>
<protein>
    <recommendedName>
        <fullName evidence="5">Histidine kinase</fullName>
    </recommendedName>
</protein>
<evidence type="ECO:0000313" key="3">
    <source>
        <dbReference type="EMBL" id="RKR81915.1"/>
    </source>
</evidence>
<evidence type="ECO:0000259" key="1">
    <source>
        <dbReference type="SMART" id="SM00897"/>
    </source>
</evidence>
<evidence type="ECO:0000313" key="4">
    <source>
        <dbReference type="Proteomes" id="UP000268007"/>
    </source>
</evidence>
<dbReference type="SMART" id="SM01204">
    <property type="entry name" value="FIST_C"/>
    <property type="match status" value="1"/>
</dbReference>
<feature type="domain" description="FIST C-domain" evidence="2">
    <location>
        <begin position="220"/>
        <end position="362"/>
    </location>
</feature>
<gene>
    <name evidence="3" type="ORF">BDD43_2077</name>
</gene>
<dbReference type="EMBL" id="RBKU01000001">
    <property type="protein sequence ID" value="RKR81915.1"/>
    <property type="molecule type" value="Genomic_DNA"/>
</dbReference>
<evidence type="ECO:0008006" key="5">
    <source>
        <dbReference type="Google" id="ProtNLM"/>
    </source>
</evidence>
<accession>A0A495IYX7</accession>
<organism evidence="3 4">
    <name type="scientific">Mucilaginibacter gracilis</name>
    <dbReference type="NCBI Taxonomy" id="423350"/>
    <lineage>
        <taxon>Bacteria</taxon>
        <taxon>Pseudomonadati</taxon>
        <taxon>Bacteroidota</taxon>
        <taxon>Sphingobacteriia</taxon>
        <taxon>Sphingobacteriales</taxon>
        <taxon>Sphingobacteriaceae</taxon>
        <taxon>Mucilaginibacter</taxon>
    </lineage>
</organism>
<dbReference type="Proteomes" id="UP000268007">
    <property type="component" value="Unassembled WGS sequence"/>
</dbReference>
<dbReference type="PANTHER" id="PTHR40252:SF2">
    <property type="entry name" value="BLR0328 PROTEIN"/>
    <property type="match status" value="1"/>
</dbReference>
<name>A0A495IYX7_9SPHI</name>
<dbReference type="RefSeq" id="WP_121197569.1">
    <property type="nucleotide sequence ID" value="NZ_RBKU01000001.1"/>
</dbReference>
<feature type="domain" description="FIST" evidence="1">
    <location>
        <begin position="26"/>
        <end position="219"/>
    </location>
</feature>
<dbReference type="Pfam" id="PF10442">
    <property type="entry name" value="FIST_C"/>
    <property type="match status" value="1"/>
</dbReference>
<dbReference type="InterPro" id="IPR019494">
    <property type="entry name" value="FIST_C"/>
</dbReference>
<dbReference type="InterPro" id="IPR013702">
    <property type="entry name" value="FIST_domain_N"/>
</dbReference>
<dbReference type="SMART" id="SM00897">
    <property type="entry name" value="FIST"/>
    <property type="match status" value="1"/>
</dbReference>
<sequence length="383" mass="42032">MKIKQQLYKDGQFTTNQASDNLTGEGATLVLAFGEKYVLVNDDVYGVLKKDNPQADIVLCSTAGEIYDESVFDHTVSVVIIEFEKTRVKTISVDIKQMPSSFDAGQVLFDELNNVGLAYIMVISDGGLVNGSELVRGIESLNINNIPITGGLAGDADKFNYTVVGCNAIPETGKIVAIGFYGDDLQIGHGSFGGWDIFGPEKKVTRSVENRLYEIDNKSALELYKQYLGKYAEELPGSALLFPLYVRPEGGINSVVRTILSIDNDEQSMVFAGDIPQGSYIRFMKANFDKLIDAASHAAGNTLTQFPEHNEAKPKLALLISCVGRKLILGKRIEEEIEAIRETFGKSTLLTGFYSYGEISPLNSRAKCELHNQTMTITTFNED</sequence>
<proteinExistence type="predicted"/>
<reference evidence="3 4" key="1">
    <citation type="submission" date="2018-10" db="EMBL/GenBank/DDBJ databases">
        <title>Genomic Encyclopedia of Archaeal and Bacterial Type Strains, Phase II (KMG-II): from individual species to whole genera.</title>
        <authorList>
            <person name="Goeker M."/>
        </authorList>
    </citation>
    <scope>NUCLEOTIDE SEQUENCE [LARGE SCALE GENOMIC DNA]</scope>
    <source>
        <strain evidence="3 4">DSM 18602</strain>
    </source>
</reference>
<dbReference type="AlphaFoldDB" id="A0A495IYX7"/>